<evidence type="ECO:0000256" key="2">
    <source>
        <dbReference type="SAM" id="Phobius"/>
    </source>
</evidence>
<sequence length="138" mass="15127">MLDLRIPGLPDWAALVLLVLGLTILLAWVLMPFSVFGVKGRIEALEARLEVMHEELRQISARLAQGSAVRGTEFAIPAESPILRPDTSPVPEPRLAPPIPPPPVVPERSHRPSPAQRLEPIVKQTGRAEPKLAWPPRG</sequence>
<dbReference type="KEGG" id="elio:KO353_03865"/>
<keyword evidence="2" id="KW-1133">Transmembrane helix</keyword>
<keyword evidence="2" id="KW-0472">Membrane</keyword>
<dbReference type="Proteomes" id="UP000694001">
    <property type="component" value="Chromosome"/>
</dbReference>
<dbReference type="RefSeq" id="WP_218286437.1">
    <property type="nucleotide sequence ID" value="NZ_CP076448.1"/>
</dbReference>
<feature type="compositionally biased region" description="Pro residues" evidence="1">
    <location>
        <begin position="88"/>
        <end position="105"/>
    </location>
</feature>
<keyword evidence="4" id="KW-1185">Reference proteome</keyword>
<keyword evidence="2" id="KW-0812">Transmembrane</keyword>
<evidence type="ECO:0000313" key="4">
    <source>
        <dbReference type="Proteomes" id="UP000694001"/>
    </source>
</evidence>
<gene>
    <name evidence="3" type="ORF">KO353_03865</name>
</gene>
<organism evidence="3 4">
    <name type="scientific">Elioraea tepida</name>
    <dbReference type="NCBI Taxonomy" id="2843330"/>
    <lineage>
        <taxon>Bacteria</taxon>
        <taxon>Pseudomonadati</taxon>
        <taxon>Pseudomonadota</taxon>
        <taxon>Alphaproteobacteria</taxon>
        <taxon>Acetobacterales</taxon>
        <taxon>Elioraeaceae</taxon>
        <taxon>Elioraea</taxon>
    </lineage>
</organism>
<evidence type="ECO:0000256" key="1">
    <source>
        <dbReference type="SAM" id="MobiDB-lite"/>
    </source>
</evidence>
<dbReference type="EMBL" id="CP076448">
    <property type="protein sequence ID" value="QXM25381.1"/>
    <property type="molecule type" value="Genomic_DNA"/>
</dbReference>
<protein>
    <submittedName>
        <fullName evidence="3">Uncharacterized protein</fullName>
    </submittedName>
</protein>
<accession>A0A975U2S9</accession>
<reference evidence="3" key="1">
    <citation type="submission" date="2021-06" db="EMBL/GenBank/DDBJ databases">
        <title>Elioraea tepida, sp. nov., a moderately thermophilic aerobic anoxygenic phototrophic bacterium isolated from an alkaline siliceous hot spring mat community in Yellowstone National Park, WY, USA.</title>
        <authorList>
            <person name="Saini M.K."/>
            <person name="Yoshida S."/>
            <person name="Sebastian A."/>
            <person name="Hirose S."/>
            <person name="Hara E."/>
            <person name="Tamaki H."/>
            <person name="Soulier N.T."/>
            <person name="Albert I."/>
            <person name="Hanada S."/>
            <person name="Bryant D.A."/>
            <person name="Tank M."/>
        </authorList>
    </citation>
    <scope>NUCLEOTIDE SEQUENCE</scope>
    <source>
        <strain evidence="3">MS-P2</strain>
    </source>
</reference>
<dbReference type="AlphaFoldDB" id="A0A975U2S9"/>
<feature type="transmembrane region" description="Helical" evidence="2">
    <location>
        <begin position="12"/>
        <end position="38"/>
    </location>
</feature>
<name>A0A975U2S9_9PROT</name>
<feature type="region of interest" description="Disordered" evidence="1">
    <location>
        <begin position="78"/>
        <end position="138"/>
    </location>
</feature>
<proteinExistence type="predicted"/>
<evidence type="ECO:0000313" key="3">
    <source>
        <dbReference type="EMBL" id="QXM25381.1"/>
    </source>
</evidence>